<evidence type="ECO:0000256" key="8">
    <source>
        <dbReference type="ARBA" id="ARBA00022840"/>
    </source>
</evidence>
<comment type="function">
    <text evidence="10">Catalyzes the transfer of pyrophosphate from adenosine triphosphate (ATP) to 6-hydroxymethyl-7,8-dihydropterin, an enzymatic step in folate biosynthesis pathway.</text>
</comment>
<name>A0ABV7DRJ3_9RHOB</name>
<dbReference type="EC" id="2.7.6.3" evidence="3"/>
<keyword evidence="8" id="KW-0067">ATP-binding</keyword>
<evidence type="ECO:0000256" key="4">
    <source>
        <dbReference type="ARBA" id="ARBA00016218"/>
    </source>
</evidence>
<evidence type="ECO:0000256" key="12">
    <source>
        <dbReference type="ARBA" id="ARBA00033413"/>
    </source>
</evidence>
<dbReference type="PANTHER" id="PTHR43071">
    <property type="entry name" value="2-AMINO-4-HYDROXY-6-HYDROXYMETHYLDIHYDROPTERIDINE PYROPHOSPHOKINASE"/>
    <property type="match status" value="1"/>
</dbReference>
<evidence type="ECO:0000313" key="15">
    <source>
        <dbReference type="Proteomes" id="UP001595445"/>
    </source>
</evidence>
<evidence type="ECO:0000256" key="6">
    <source>
        <dbReference type="ARBA" id="ARBA00022741"/>
    </source>
</evidence>
<comment type="caution">
    <text evidence="14">The sequence shown here is derived from an EMBL/GenBank/DDBJ whole genome shotgun (WGS) entry which is preliminary data.</text>
</comment>
<dbReference type="Gene3D" id="3.30.70.560">
    <property type="entry name" value="7,8-Dihydro-6-hydroxymethylpterin-pyrophosphokinase HPPK"/>
    <property type="match status" value="1"/>
</dbReference>
<organism evidence="14 15">
    <name type="scientific">Tabrizicola soli</name>
    <dbReference type="NCBI Taxonomy" id="2185115"/>
    <lineage>
        <taxon>Bacteria</taxon>
        <taxon>Pseudomonadati</taxon>
        <taxon>Pseudomonadota</taxon>
        <taxon>Alphaproteobacteria</taxon>
        <taxon>Rhodobacterales</taxon>
        <taxon>Paracoccaceae</taxon>
        <taxon>Tabrizicola</taxon>
    </lineage>
</organism>
<protein>
    <recommendedName>
        <fullName evidence="4">2-amino-4-hydroxy-6-hydroxymethyldihydropteridine pyrophosphokinase</fullName>
        <ecNumber evidence="3">2.7.6.3</ecNumber>
    </recommendedName>
    <alternativeName>
        <fullName evidence="11">6-hydroxymethyl-7,8-dihydropterin pyrophosphokinase</fullName>
    </alternativeName>
    <alternativeName>
        <fullName evidence="12">7,8-dihydro-6-hydroxymethylpterin-pyrophosphokinase</fullName>
    </alternativeName>
</protein>
<evidence type="ECO:0000256" key="3">
    <source>
        <dbReference type="ARBA" id="ARBA00013253"/>
    </source>
</evidence>
<dbReference type="PANTHER" id="PTHR43071:SF1">
    <property type="entry name" value="2-AMINO-4-HYDROXY-6-HYDROXYMETHYLDIHYDROPTERIDINE PYROPHOSPHOKINASE"/>
    <property type="match status" value="1"/>
</dbReference>
<keyword evidence="9" id="KW-0289">Folate biosynthesis</keyword>
<comment type="similarity">
    <text evidence="2">Belongs to the HPPK family.</text>
</comment>
<evidence type="ECO:0000256" key="1">
    <source>
        <dbReference type="ARBA" id="ARBA00005051"/>
    </source>
</evidence>
<dbReference type="Proteomes" id="UP001595445">
    <property type="component" value="Unassembled WGS sequence"/>
</dbReference>
<dbReference type="NCBIfam" id="TIGR01498">
    <property type="entry name" value="folK"/>
    <property type="match status" value="1"/>
</dbReference>
<dbReference type="Pfam" id="PF01288">
    <property type="entry name" value="HPPK"/>
    <property type="match status" value="1"/>
</dbReference>
<gene>
    <name evidence="14" type="primary">folK</name>
    <name evidence="14" type="ORF">ACFOD6_03650</name>
</gene>
<evidence type="ECO:0000256" key="7">
    <source>
        <dbReference type="ARBA" id="ARBA00022777"/>
    </source>
</evidence>
<dbReference type="SUPFAM" id="SSF55083">
    <property type="entry name" value="6-hydroxymethyl-7,8-dihydropterin pyrophosphokinase, HPPK"/>
    <property type="match status" value="1"/>
</dbReference>
<dbReference type="InterPro" id="IPR000550">
    <property type="entry name" value="Hppk"/>
</dbReference>
<comment type="pathway">
    <text evidence="1">Cofactor biosynthesis; tetrahydrofolate biosynthesis; 2-amino-4-hydroxy-6-hydroxymethyl-7,8-dihydropteridine diphosphate from 7,8-dihydroneopterin triphosphate: step 4/4.</text>
</comment>
<evidence type="ECO:0000256" key="5">
    <source>
        <dbReference type="ARBA" id="ARBA00022679"/>
    </source>
</evidence>
<evidence type="ECO:0000256" key="11">
    <source>
        <dbReference type="ARBA" id="ARBA00029766"/>
    </source>
</evidence>
<dbReference type="GO" id="GO:0003848">
    <property type="term" value="F:2-amino-4-hydroxy-6-hydroxymethyldihydropteridine diphosphokinase activity"/>
    <property type="evidence" value="ECO:0007669"/>
    <property type="project" value="UniProtKB-EC"/>
</dbReference>
<dbReference type="InterPro" id="IPR035907">
    <property type="entry name" value="Hppk_sf"/>
</dbReference>
<evidence type="ECO:0000259" key="13">
    <source>
        <dbReference type="Pfam" id="PF01288"/>
    </source>
</evidence>
<keyword evidence="6" id="KW-0547">Nucleotide-binding</keyword>
<keyword evidence="7" id="KW-0418">Kinase</keyword>
<evidence type="ECO:0000256" key="2">
    <source>
        <dbReference type="ARBA" id="ARBA00005810"/>
    </source>
</evidence>
<dbReference type="EMBL" id="JBHRSM010000007">
    <property type="protein sequence ID" value="MFC3085137.1"/>
    <property type="molecule type" value="Genomic_DNA"/>
</dbReference>
<sequence>MRESDHALVALGANLPFGGEPPEATLSHALSALADEGLPVLSVSRFFATPCFPVGAGPDYVNAAAVVDCRAAGGAAGILARLHAVEARFGRERLQRWGMRTLDLDLLAVGDSVLPDPAVQDGWRNLPVAEQASAAPDRLILPHPRLQDRAFVLVPLADVAPDWVHPRLGLTVRQMLAVLPQTDRDAVKPL</sequence>
<keyword evidence="15" id="KW-1185">Reference proteome</keyword>
<keyword evidence="5 14" id="KW-0808">Transferase</keyword>
<evidence type="ECO:0000256" key="10">
    <source>
        <dbReference type="ARBA" id="ARBA00029409"/>
    </source>
</evidence>
<dbReference type="CDD" id="cd00483">
    <property type="entry name" value="HPPK"/>
    <property type="match status" value="1"/>
</dbReference>
<evidence type="ECO:0000256" key="9">
    <source>
        <dbReference type="ARBA" id="ARBA00022909"/>
    </source>
</evidence>
<feature type="domain" description="7,8-dihydro-6-hydroxymethylpterin-pyrophosphokinase" evidence="13">
    <location>
        <begin position="9"/>
        <end position="161"/>
    </location>
</feature>
<dbReference type="RefSeq" id="WP_197647254.1">
    <property type="nucleotide sequence ID" value="NZ_JAEACP010000025.1"/>
</dbReference>
<reference evidence="15" key="1">
    <citation type="journal article" date="2019" name="Int. J. Syst. Evol. Microbiol.">
        <title>The Global Catalogue of Microorganisms (GCM) 10K type strain sequencing project: providing services to taxonomists for standard genome sequencing and annotation.</title>
        <authorList>
            <consortium name="The Broad Institute Genomics Platform"/>
            <consortium name="The Broad Institute Genome Sequencing Center for Infectious Disease"/>
            <person name="Wu L."/>
            <person name="Ma J."/>
        </authorList>
    </citation>
    <scope>NUCLEOTIDE SEQUENCE [LARGE SCALE GENOMIC DNA]</scope>
    <source>
        <strain evidence="15">KCTC 62102</strain>
    </source>
</reference>
<accession>A0ABV7DRJ3</accession>
<proteinExistence type="inferred from homology"/>
<evidence type="ECO:0000313" key="14">
    <source>
        <dbReference type="EMBL" id="MFC3085137.1"/>
    </source>
</evidence>